<dbReference type="Gene3D" id="3.40.50.2300">
    <property type="match status" value="1"/>
</dbReference>
<dbReference type="InterPro" id="IPR009057">
    <property type="entry name" value="Homeodomain-like_sf"/>
</dbReference>
<keyword evidence="3" id="KW-0804">Transcription</keyword>
<reference evidence="7 8" key="1">
    <citation type="submission" date="2018-10" db="EMBL/GenBank/DDBJ databases">
        <title>Phylogenomics of Brevibacillus.</title>
        <authorList>
            <person name="Dunlap C."/>
        </authorList>
    </citation>
    <scope>NUCLEOTIDE SEQUENCE [LARGE SCALE GENOMIC DNA]</scope>
    <source>
        <strain evidence="7 8">JCM 15716</strain>
    </source>
</reference>
<dbReference type="InterPro" id="IPR011006">
    <property type="entry name" value="CheY-like_superfamily"/>
</dbReference>
<dbReference type="PROSITE" id="PS50110">
    <property type="entry name" value="RESPONSE_REGULATORY"/>
    <property type="match status" value="1"/>
</dbReference>
<evidence type="ECO:0000256" key="2">
    <source>
        <dbReference type="ARBA" id="ARBA00023125"/>
    </source>
</evidence>
<dbReference type="GO" id="GO:0003700">
    <property type="term" value="F:DNA-binding transcription factor activity"/>
    <property type="evidence" value="ECO:0007669"/>
    <property type="project" value="InterPro"/>
</dbReference>
<evidence type="ECO:0000256" key="3">
    <source>
        <dbReference type="ARBA" id="ARBA00023163"/>
    </source>
</evidence>
<keyword evidence="8" id="KW-1185">Reference proteome</keyword>
<dbReference type="InterPro" id="IPR020449">
    <property type="entry name" value="Tscrpt_reg_AraC-type_HTH"/>
</dbReference>
<dbReference type="InterPro" id="IPR001789">
    <property type="entry name" value="Sig_transdc_resp-reg_receiver"/>
</dbReference>
<dbReference type="InterPro" id="IPR018060">
    <property type="entry name" value="HTH_AraC"/>
</dbReference>
<keyword evidence="2" id="KW-0238">DNA-binding</keyword>
<evidence type="ECO:0000313" key="7">
    <source>
        <dbReference type="EMBL" id="RNB89904.1"/>
    </source>
</evidence>
<dbReference type="GO" id="GO:0000160">
    <property type="term" value="P:phosphorelay signal transduction system"/>
    <property type="evidence" value="ECO:0007669"/>
    <property type="project" value="InterPro"/>
</dbReference>
<dbReference type="RefSeq" id="WP_122918157.1">
    <property type="nucleotide sequence ID" value="NZ_RHHQ01000008.1"/>
</dbReference>
<dbReference type="Pfam" id="PF12833">
    <property type="entry name" value="HTH_18"/>
    <property type="match status" value="1"/>
</dbReference>
<dbReference type="InterPro" id="IPR018062">
    <property type="entry name" value="HTH_AraC-typ_CS"/>
</dbReference>
<gene>
    <name evidence="7" type="ORF">EDM56_12155</name>
</gene>
<keyword evidence="1" id="KW-0805">Transcription regulation</keyword>
<dbReference type="Proteomes" id="UP000271031">
    <property type="component" value="Unassembled WGS sequence"/>
</dbReference>
<dbReference type="GO" id="GO:0043565">
    <property type="term" value="F:sequence-specific DNA binding"/>
    <property type="evidence" value="ECO:0007669"/>
    <property type="project" value="InterPro"/>
</dbReference>
<dbReference type="PANTHER" id="PTHR43280:SF28">
    <property type="entry name" value="HTH-TYPE TRANSCRIPTIONAL ACTIVATOR RHAS"/>
    <property type="match status" value="1"/>
</dbReference>
<evidence type="ECO:0000259" key="6">
    <source>
        <dbReference type="PROSITE" id="PS50110"/>
    </source>
</evidence>
<dbReference type="AlphaFoldDB" id="A0A3M8DPK4"/>
<sequence length="375" mass="41930">MKVLLVDDEPLELLNLQSILLGHDKAMQIRFAENGMEALDLLAQEMADIVCLDISMPGLNGIETLERIRERWPDMKVALVSAYGEFHYAKAAMELGVSGYILKPVVPEELIKMYQKMCKELEAKRNVKPLLLQAVIEKWLGLEALSDDVLEATWKADIAFEPNLVVVAKVEDSLGNPLDFSDCAAAVSEVITGGIIAPQTVEGYWVYLVEVKSDGELDKIREVFSRLKLQGKRSTPKLNLSYGIGERVDSLTALRKSFYAAVNAAQNKEEALMQQCLDYIESNYANAVTLHDLAVEVHLSPSHLSRVFKKKLGLTFVDVLTKTRIEKAKELLDNPMLSVEVISHRVGFSSPNYFAVTFRKLEGQSPREYRLAQGV</sequence>
<protein>
    <submittedName>
        <fullName evidence="7">Response regulator</fullName>
    </submittedName>
</protein>
<dbReference type="CDD" id="cd17536">
    <property type="entry name" value="REC_YesN-like"/>
    <property type="match status" value="1"/>
</dbReference>
<dbReference type="PROSITE" id="PS01124">
    <property type="entry name" value="HTH_ARAC_FAMILY_2"/>
    <property type="match status" value="1"/>
</dbReference>
<dbReference type="SUPFAM" id="SSF46689">
    <property type="entry name" value="Homeodomain-like"/>
    <property type="match status" value="2"/>
</dbReference>
<name>A0A3M8DPK4_9BACL</name>
<evidence type="ECO:0000313" key="8">
    <source>
        <dbReference type="Proteomes" id="UP000271031"/>
    </source>
</evidence>
<evidence type="ECO:0000256" key="1">
    <source>
        <dbReference type="ARBA" id="ARBA00023015"/>
    </source>
</evidence>
<evidence type="ECO:0000259" key="5">
    <source>
        <dbReference type="PROSITE" id="PS01124"/>
    </source>
</evidence>
<feature type="modified residue" description="4-aspartylphosphate" evidence="4">
    <location>
        <position position="53"/>
    </location>
</feature>
<dbReference type="EMBL" id="RHHQ01000008">
    <property type="protein sequence ID" value="RNB89904.1"/>
    <property type="molecule type" value="Genomic_DNA"/>
</dbReference>
<dbReference type="SMART" id="SM00448">
    <property type="entry name" value="REC"/>
    <property type="match status" value="1"/>
</dbReference>
<comment type="caution">
    <text evidence="7">The sequence shown here is derived from an EMBL/GenBank/DDBJ whole genome shotgun (WGS) entry which is preliminary data.</text>
</comment>
<dbReference type="PRINTS" id="PR00032">
    <property type="entry name" value="HTHARAC"/>
</dbReference>
<organism evidence="7 8">
    <name type="scientific">Brevibacillus fluminis</name>
    <dbReference type="NCBI Taxonomy" id="511487"/>
    <lineage>
        <taxon>Bacteria</taxon>
        <taxon>Bacillati</taxon>
        <taxon>Bacillota</taxon>
        <taxon>Bacilli</taxon>
        <taxon>Bacillales</taxon>
        <taxon>Paenibacillaceae</taxon>
        <taxon>Brevibacillus</taxon>
    </lineage>
</organism>
<feature type="domain" description="Response regulatory" evidence="6">
    <location>
        <begin position="2"/>
        <end position="118"/>
    </location>
</feature>
<dbReference type="PROSITE" id="PS00041">
    <property type="entry name" value="HTH_ARAC_FAMILY_1"/>
    <property type="match status" value="1"/>
</dbReference>
<dbReference type="SUPFAM" id="SSF52172">
    <property type="entry name" value="CheY-like"/>
    <property type="match status" value="1"/>
</dbReference>
<feature type="domain" description="HTH araC/xylS-type" evidence="5">
    <location>
        <begin position="274"/>
        <end position="372"/>
    </location>
</feature>
<dbReference type="SMART" id="SM00342">
    <property type="entry name" value="HTH_ARAC"/>
    <property type="match status" value="1"/>
</dbReference>
<dbReference type="Pfam" id="PF00072">
    <property type="entry name" value="Response_reg"/>
    <property type="match status" value="1"/>
</dbReference>
<proteinExistence type="predicted"/>
<keyword evidence="4" id="KW-0597">Phosphoprotein</keyword>
<dbReference type="Gene3D" id="1.10.10.60">
    <property type="entry name" value="Homeodomain-like"/>
    <property type="match status" value="2"/>
</dbReference>
<dbReference type="PANTHER" id="PTHR43280">
    <property type="entry name" value="ARAC-FAMILY TRANSCRIPTIONAL REGULATOR"/>
    <property type="match status" value="1"/>
</dbReference>
<dbReference type="OrthoDB" id="9794370at2"/>
<evidence type="ECO:0000256" key="4">
    <source>
        <dbReference type="PROSITE-ProRule" id="PRU00169"/>
    </source>
</evidence>
<accession>A0A3M8DPK4</accession>